<comment type="caution">
    <text evidence="1">The sequence shown here is derived from an EMBL/GenBank/DDBJ whole genome shotgun (WGS) entry which is preliminary data.</text>
</comment>
<proteinExistence type="predicted"/>
<organism evidence="1 2">
    <name type="scientific">Glycomyces buryatensis</name>
    <dbReference type="NCBI Taxonomy" id="2570927"/>
    <lineage>
        <taxon>Bacteria</taxon>
        <taxon>Bacillati</taxon>
        <taxon>Actinomycetota</taxon>
        <taxon>Actinomycetes</taxon>
        <taxon>Glycomycetales</taxon>
        <taxon>Glycomycetaceae</taxon>
        <taxon>Glycomyces</taxon>
    </lineage>
</organism>
<accession>A0A4S8Q5N5</accession>
<dbReference type="EMBL" id="STGY01000065">
    <property type="protein sequence ID" value="THV39617.1"/>
    <property type="molecule type" value="Genomic_DNA"/>
</dbReference>
<protein>
    <submittedName>
        <fullName evidence="1">Uncharacterized protein</fullName>
    </submittedName>
</protein>
<dbReference type="RefSeq" id="WP_136535784.1">
    <property type="nucleotide sequence ID" value="NZ_STGY01000065.1"/>
</dbReference>
<reference evidence="2" key="1">
    <citation type="submission" date="2019-04" db="EMBL/GenBank/DDBJ databases">
        <title>Nocardioides xinjiangensis sp. nov.</title>
        <authorList>
            <person name="Liu S."/>
        </authorList>
    </citation>
    <scope>NUCLEOTIDE SEQUENCE [LARGE SCALE GENOMIC DNA]</scope>
    <source>
        <strain evidence="2">18</strain>
    </source>
</reference>
<dbReference type="Proteomes" id="UP000308760">
    <property type="component" value="Unassembled WGS sequence"/>
</dbReference>
<keyword evidence="2" id="KW-1185">Reference proteome</keyword>
<sequence length="105" mass="11727">MARVVMHRDQIREFMSSPQVYDMLEHHTTRIRGNCEAFAPVGKTGAYKRSFFTHAGKDRRGYAVGYVGSTDPAAAHIEWGTRYSLTGPTPDHHTMASAFWASALP</sequence>
<reference evidence="1 2" key="2">
    <citation type="submission" date="2019-05" db="EMBL/GenBank/DDBJ databases">
        <title>Glycomyces buryatensis sp. nov.</title>
        <authorList>
            <person name="Nikitina E."/>
        </authorList>
    </citation>
    <scope>NUCLEOTIDE SEQUENCE [LARGE SCALE GENOMIC DNA]</scope>
    <source>
        <strain evidence="1 2">18</strain>
    </source>
</reference>
<dbReference type="AlphaFoldDB" id="A0A4S8Q5N5"/>
<evidence type="ECO:0000313" key="2">
    <source>
        <dbReference type="Proteomes" id="UP000308760"/>
    </source>
</evidence>
<evidence type="ECO:0000313" key="1">
    <source>
        <dbReference type="EMBL" id="THV39617.1"/>
    </source>
</evidence>
<name>A0A4S8Q5N5_9ACTN</name>
<gene>
    <name evidence="1" type="ORF">FAB82_17250</name>
</gene>